<accession>A0ABS1M6V7</accession>
<protein>
    <recommendedName>
        <fullName evidence="4">PE domain-containing protein</fullName>
    </recommendedName>
</protein>
<evidence type="ECO:0008006" key="4">
    <source>
        <dbReference type="Google" id="ProtNLM"/>
    </source>
</evidence>
<dbReference type="Proteomes" id="UP000602198">
    <property type="component" value="Unassembled WGS sequence"/>
</dbReference>
<evidence type="ECO:0000313" key="2">
    <source>
        <dbReference type="EMBL" id="MBL1076382.1"/>
    </source>
</evidence>
<feature type="region of interest" description="Disordered" evidence="1">
    <location>
        <begin position="1"/>
        <end position="20"/>
    </location>
</feature>
<feature type="compositionally biased region" description="Basic and acidic residues" evidence="1">
    <location>
        <begin position="1"/>
        <end position="12"/>
    </location>
</feature>
<gene>
    <name evidence="2" type="ORF">JK358_18455</name>
</gene>
<evidence type="ECO:0000256" key="1">
    <source>
        <dbReference type="SAM" id="MobiDB-lite"/>
    </source>
</evidence>
<keyword evidence="3" id="KW-1185">Reference proteome</keyword>
<dbReference type="EMBL" id="JAERRJ010000007">
    <property type="protein sequence ID" value="MBL1076382.1"/>
    <property type="molecule type" value="Genomic_DNA"/>
</dbReference>
<evidence type="ECO:0000313" key="3">
    <source>
        <dbReference type="Proteomes" id="UP000602198"/>
    </source>
</evidence>
<sequence length="101" mass="10435">MRPRSAVHDHVTHRVRGTAGSDVAGEQISSLRIPIAIPALELPAPTVEARDALLSAIAAETQAITAEQASEGAAALETLARAYTMVAAHEITAFAPAANAR</sequence>
<proteinExistence type="predicted"/>
<name>A0ABS1M6V7_9NOCA</name>
<organism evidence="2 3">
    <name type="scientific">Nocardia acididurans</name>
    <dbReference type="NCBI Taxonomy" id="2802282"/>
    <lineage>
        <taxon>Bacteria</taxon>
        <taxon>Bacillati</taxon>
        <taxon>Actinomycetota</taxon>
        <taxon>Actinomycetes</taxon>
        <taxon>Mycobacteriales</taxon>
        <taxon>Nocardiaceae</taxon>
        <taxon>Nocardia</taxon>
    </lineage>
</organism>
<dbReference type="RefSeq" id="WP_201948982.1">
    <property type="nucleotide sequence ID" value="NZ_JAERRJ010000007.1"/>
</dbReference>
<reference evidence="2 3" key="1">
    <citation type="submission" date="2021-01" db="EMBL/GenBank/DDBJ databases">
        <title>WGS of actinomycetes isolated from Thailand.</title>
        <authorList>
            <person name="Thawai C."/>
        </authorList>
    </citation>
    <scope>NUCLEOTIDE SEQUENCE [LARGE SCALE GENOMIC DNA]</scope>
    <source>
        <strain evidence="2 3">LPG 2</strain>
    </source>
</reference>
<comment type="caution">
    <text evidence="2">The sequence shown here is derived from an EMBL/GenBank/DDBJ whole genome shotgun (WGS) entry which is preliminary data.</text>
</comment>